<sequence>MSEVILDTLIDSIKLVPFLFLTYLAMEYLEHKAGEKTTHMVRKAGKMGPLIGGVAGVLPQCGFSAAASQLICRQGDHSGNTD</sequence>
<comment type="caution">
    <text evidence="1">The sequence shown here is derived from an EMBL/GenBank/DDBJ whole genome shotgun (WGS) entry which is preliminary data.</text>
</comment>
<organism evidence="1">
    <name type="scientific">human gut metagenome</name>
    <dbReference type="NCBI Taxonomy" id="408170"/>
    <lineage>
        <taxon>unclassified sequences</taxon>
        <taxon>metagenomes</taxon>
        <taxon>organismal metagenomes</taxon>
    </lineage>
</organism>
<reference evidence="1" key="1">
    <citation type="journal article" date="2013" name="Environ. Microbiol.">
        <title>Microbiota from the distal guts of lean and obese adolescents exhibit partial functional redundancy besides clear differences in community structure.</title>
        <authorList>
            <person name="Ferrer M."/>
            <person name="Ruiz A."/>
            <person name="Lanza F."/>
            <person name="Haange S.B."/>
            <person name="Oberbach A."/>
            <person name="Till H."/>
            <person name="Bargiela R."/>
            <person name="Campoy C."/>
            <person name="Segura M.T."/>
            <person name="Richter M."/>
            <person name="von Bergen M."/>
            <person name="Seifert J."/>
            <person name="Suarez A."/>
        </authorList>
    </citation>
    <scope>NUCLEOTIDE SEQUENCE</scope>
</reference>
<feature type="non-terminal residue" evidence="1">
    <location>
        <position position="82"/>
    </location>
</feature>
<dbReference type="AlphaFoldDB" id="K1UGT4"/>
<protein>
    <submittedName>
        <fullName evidence="1">Uncharacterized protein</fullName>
    </submittedName>
</protein>
<gene>
    <name evidence="1" type="ORF">LEA_00389</name>
</gene>
<accession>K1UGT4</accession>
<name>K1UGT4_9ZZZZ</name>
<evidence type="ECO:0000313" key="1">
    <source>
        <dbReference type="EMBL" id="EKC81393.1"/>
    </source>
</evidence>
<dbReference type="EMBL" id="AJWY01000275">
    <property type="protein sequence ID" value="EKC81393.1"/>
    <property type="molecule type" value="Genomic_DNA"/>
</dbReference>
<proteinExistence type="predicted"/>